<gene>
    <name evidence="1" type="ORF">NME_0503</name>
</gene>
<dbReference type="EMBL" id="AM889137">
    <property type="protein sequence ID" value="CBA04549.1"/>
    <property type="molecule type" value="Genomic_DNA"/>
</dbReference>
<sequence>MLLDNDKIIDPTYKILNFIQSKNRELFDNDGYVILFGNLKTNFLKLFNSVVYVYDIQKDSDFMKRYNQKSFVSSMLIEYSYVKLSTVWDISYQIGAKLTKLTNSKGNRYEQLEKEFLDYAEENSDLNLDWYKEVNKIRNKLVHGGVKIIPFYLDDNGEIKNRLCFQVYDFNLEDLIPISNFYTNKSNNYINFVDNYFAFYTSTLYSYLVDFFNFILLKICNESCFNLNSFDKHENLDTLERIGIDDKHWSIANMKAFKCIASDMLKLYKNEGNYIGIDRIVINQLELEKFFPMLGNSK</sequence>
<accession>C6SB42</accession>
<name>C6SB42_NEIME</name>
<evidence type="ECO:0000313" key="1">
    <source>
        <dbReference type="EMBL" id="CBA04549.1"/>
    </source>
</evidence>
<proteinExistence type="predicted"/>
<organism evidence="1">
    <name type="scientific">Neisseria meningitidis alpha153</name>
    <dbReference type="NCBI Taxonomy" id="663926"/>
    <lineage>
        <taxon>Bacteria</taxon>
        <taxon>Pseudomonadati</taxon>
        <taxon>Pseudomonadota</taxon>
        <taxon>Betaproteobacteria</taxon>
        <taxon>Neisseriales</taxon>
        <taxon>Neisseriaceae</taxon>
        <taxon>Neisseria</taxon>
    </lineage>
</organism>
<reference evidence="1" key="1">
    <citation type="journal article" date="2008" name="Proc. Natl. Acad. Sci. U.S.A.">
        <title>Whole-genome comparison of disease and carriage strains provides insights into virulence evolution in Neisseria meningitidis.</title>
        <authorList>
            <person name="Schoen C."/>
            <person name="Blom J."/>
            <person name="Claus H."/>
            <person name="Schramm-Glueck A."/>
            <person name="Brandt P."/>
            <person name="Mueller T."/>
            <person name="Goesmann A."/>
            <person name="Joseph B."/>
            <person name="Konietzny S."/>
            <person name="Kurzai O."/>
            <person name="Schmitt C."/>
            <person name="Friedrich T."/>
            <person name="Linke B."/>
            <person name="Vogel U."/>
            <person name="Frosch M."/>
        </authorList>
    </citation>
    <scope>NUCLEOTIDE SEQUENCE</scope>
    <source>
        <strain evidence="1">Alpha153</strain>
    </source>
</reference>
<protein>
    <submittedName>
        <fullName evidence="1">Uncharacterized protein</fullName>
    </submittedName>
</protein>
<dbReference type="AlphaFoldDB" id="C6SB42"/>